<dbReference type="EMBL" id="JANHOG010000554">
    <property type="protein sequence ID" value="KAJ3553311.1"/>
    <property type="molecule type" value="Genomic_DNA"/>
</dbReference>
<proteinExistence type="predicted"/>
<evidence type="ECO:0000313" key="1">
    <source>
        <dbReference type="EMBL" id="KAJ3553311.1"/>
    </source>
</evidence>
<gene>
    <name evidence="1" type="ORF">NM688_g3684</name>
</gene>
<organism evidence="1 2">
    <name type="scientific">Phlebia brevispora</name>
    <dbReference type="NCBI Taxonomy" id="194682"/>
    <lineage>
        <taxon>Eukaryota</taxon>
        <taxon>Fungi</taxon>
        <taxon>Dikarya</taxon>
        <taxon>Basidiomycota</taxon>
        <taxon>Agaricomycotina</taxon>
        <taxon>Agaricomycetes</taxon>
        <taxon>Polyporales</taxon>
        <taxon>Meruliaceae</taxon>
        <taxon>Phlebia</taxon>
    </lineage>
</organism>
<accession>A0ACC1T517</accession>
<protein>
    <submittedName>
        <fullName evidence="1">Uncharacterized protein</fullName>
    </submittedName>
</protein>
<keyword evidence="2" id="KW-1185">Reference proteome</keyword>
<evidence type="ECO:0000313" key="2">
    <source>
        <dbReference type="Proteomes" id="UP001148662"/>
    </source>
</evidence>
<dbReference type="Proteomes" id="UP001148662">
    <property type="component" value="Unassembled WGS sequence"/>
</dbReference>
<reference evidence="1" key="1">
    <citation type="submission" date="2022-07" db="EMBL/GenBank/DDBJ databases">
        <title>Genome Sequence of Phlebia brevispora.</title>
        <authorList>
            <person name="Buettner E."/>
        </authorList>
    </citation>
    <scope>NUCLEOTIDE SEQUENCE</scope>
    <source>
        <strain evidence="1">MPL23</strain>
    </source>
</reference>
<comment type="caution">
    <text evidence="1">The sequence shown here is derived from an EMBL/GenBank/DDBJ whole genome shotgun (WGS) entry which is preliminary data.</text>
</comment>
<name>A0ACC1T517_9APHY</name>
<sequence length="302" mass="33903">MSSQSPQTSSELPKLDYTPFLAPAYVGLALSSISLKIRSDHWFHKSTVVTFWILDTTNQILIIYTMYFFTVLNFANPLIFLIGHWSAYAVLLLNVYVLSSGCGPLSDIIDLLDLSYLEIPPEHLARRNLCDFVANPLRYHIDVPYQMLRWEGIAGVCVSLMTNAFLAATMTFSLTQQRTGLRKSDHIIKKLVILTLATGALPSVIELAELLAYLIAPRTWYELLFSFTKSKFYVLSFLTILNMRESIRNGQGTHTTDQINSIPLTKLGIERPAKNSQPINILVTESTDTDQPLGANKPSLEV</sequence>